<dbReference type="InterPro" id="IPR001034">
    <property type="entry name" value="DeoR_HTH"/>
</dbReference>
<dbReference type="Gene3D" id="3.40.50.1360">
    <property type="match status" value="1"/>
</dbReference>
<organism evidence="5 6">
    <name type="scientific">Terrisporobacter hibernicus</name>
    <dbReference type="NCBI Taxonomy" id="2813371"/>
    <lineage>
        <taxon>Bacteria</taxon>
        <taxon>Bacillati</taxon>
        <taxon>Bacillota</taxon>
        <taxon>Clostridia</taxon>
        <taxon>Peptostreptococcales</taxon>
        <taxon>Peptostreptococcaceae</taxon>
        <taxon>Terrisporobacter</taxon>
    </lineage>
</organism>
<dbReference type="Proteomes" id="UP001198983">
    <property type="component" value="Chromosome"/>
</dbReference>
<dbReference type="EMBL" id="CP081135">
    <property type="protein sequence ID" value="UEL48261.1"/>
    <property type="molecule type" value="Genomic_DNA"/>
</dbReference>
<keyword evidence="2 5" id="KW-0238">DNA-binding</keyword>
<dbReference type="RefSeq" id="WP_228416398.1">
    <property type="nucleotide sequence ID" value="NZ_CP081135.1"/>
</dbReference>
<keyword evidence="6" id="KW-1185">Reference proteome</keyword>
<protein>
    <submittedName>
        <fullName evidence="5">DeoR/GlpR family DNA-binding transcription regulator</fullName>
    </submittedName>
</protein>
<gene>
    <name evidence="5" type="ORF">JW646_02065</name>
</gene>
<evidence type="ECO:0000256" key="1">
    <source>
        <dbReference type="ARBA" id="ARBA00023015"/>
    </source>
</evidence>
<name>A0AAX2ZGR6_9FIRM</name>
<dbReference type="InterPro" id="IPR036390">
    <property type="entry name" value="WH_DNA-bd_sf"/>
</dbReference>
<dbReference type="PRINTS" id="PR00037">
    <property type="entry name" value="HTHLACR"/>
</dbReference>
<dbReference type="PANTHER" id="PTHR30363">
    <property type="entry name" value="HTH-TYPE TRANSCRIPTIONAL REGULATOR SRLR-RELATED"/>
    <property type="match status" value="1"/>
</dbReference>
<dbReference type="SUPFAM" id="SSF100950">
    <property type="entry name" value="NagB/RpiA/CoA transferase-like"/>
    <property type="match status" value="1"/>
</dbReference>
<evidence type="ECO:0000256" key="3">
    <source>
        <dbReference type="ARBA" id="ARBA00023163"/>
    </source>
</evidence>
<dbReference type="KEGG" id="tem:JW646_02065"/>
<evidence type="ECO:0000313" key="6">
    <source>
        <dbReference type="Proteomes" id="UP001198983"/>
    </source>
</evidence>
<dbReference type="Pfam" id="PF00455">
    <property type="entry name" value="DeoRC"/>
    <property type="match status" value="1"/>
</dbReference>
<dbReference type="InterPro" id="IPR014036">
    <property type="entry name" value="DeoR-like_C"/>
</dbReference>
<dbReference type="GO" id="GO:0003677">
    <property type="term" value="F:DNA binding"/>
    <property type="evidence" value="ECO:0007669"/>
    <property type="project" value="UniProtKB-KW"/>
</dbReference>
<dbReference type="InterPro" id="IPR050313">
    <property type="entry name" value="Carb_Metab_HTH_regulators"/>
</dbReference>
<dbReference type="InterPro" id="IPR018356">
    <property type="entry name" value="Tscrpt_reg_HTH_DeoR_CS"/>
</dbReference>
<accession>A0AAX2ZGR6</accession>
<dbReference type="AlphaFoldDB" id="A0AAX2ZGR6"/>
<reference evidence="5 6" key="1">
    <citation type="journal article" date="2023" name="Int. J. Syst. Evol. Microbiol.">
        <title>Terrisporobacter hibernicus sp. nov., isolated from bovine faeces in Northern Ireland.</title>
        <authorList>
            <person name="Mitchell M."/>
            <person name="Nguyen S.V."/>
            <person name="Connor M."/>
            <person name="Fairley D.J."/>
            <person name="Donoghue O."/>
            <person name="Marshall H."/>
            <person name="Koolman L."/>
            <person name="McMullan G."/>
            <person name="Schaffer K.E."/>
            <person name="McGrath J.W."/>
            <person name="Fanning S."/>
        </authorList>
    </citation>
    <scope>NUCLEOTIDE SEQUENCE [LARGE SCALE GENOMIC DNA]</scope>
    <source>
        <strain evidence="5 6">MCA3</strain>
    </source>
</reference>
<dbReference type="PANTHER" id="PTHR30363:SF44">
    <property type="entry name" value="AGA OPERON TRANSCRIPTIONAL REPRESSOR-RELATED"/>
    <property type="match status" value="1"/>
</dbReference>
<dbReference type="SMART" id="SM01134">
    <property type="entry name" value="DeoRC"/>
    <property type="match status" value="1"/>
</dbReference>
<dbReference type="GO" id="GO:0003700">
    <property type="term" value="F:DNA-binding transcription factor activity"/>
    <property type="evidence" value="ECO:0007669"/>
    <property type="project" value="InterPro"/>
</dbReference>
<proteinExistence type="predicted"/>
<dbReference type="SMART" id="SM00420">
    <property type="entry name" value="HTH_DEOR"/>
    <property type="match status" value="1"/>
</dbReference>
<keyword evidence="1" id="KW-0805">Transcription regulation</keyword>
<dbReference type="SUPFAM" id="SSF46785">
    <property type="entry name" value="Winged helix' DNA-binding domain"/>
    <property type="match status" value="1"/>
</dbReference>
<feature type="domain" description="HTH deoR-type" evidence="4">
    <location>
        <begin position="3"/>
        <end position="58"/>
    </location>
</feature>
<evidence type="ECO:0000259" key="4">
    <source>
        <dbReference type="PROSITE" id="PS51000"/>
    </source>
</evidence>
<dbReference type="InterPro" id="IPR037171">
    <property type="entry name" value="NagB/RpiA_transferase-like"/>
</dbReference>
<dbReference type="PROSITE" id="PS00894">
    <property type="entry name" value="HTH_DEOR_1"/>
    <property type="match status" value="1"/>
</dbReference>
<evidence type="ECO:0000313" key="5">
    <source>
        <dbReference type="EMBL" id="UEL48261.1"/>
    </source>
</evidence>
<evidence type="ECO:0000256" key="2">
    <source>
        <dbReference type="ARBA" id="ARBA00023125"/>
    </source>
</evidence>
<dbReference type="PROSITE" id="PS51000">
    <property type="entry name" value="HTH_DEOR_2"/>
    <property type="match status" value="1"/>
</dbReference>
<sequence>MLKIDRHNVIERELHKKRSVLISDLSKLLECSEETIRRDLREMEKANKLCRIHGGAYLPEKYDKGVPIQLRETFYIEEKEHMAKRVLNYIKDNDVIMLDSSTTCLKLAEALITSQLNVTLITNSLRICNLCESYQSNINLICLGGKFHSSTSSFVGYHTLDNLSVYYADKCFISCPFVDTTYGLSDNNFDSAKIRELMIKNSKEHFLLMDHTKIGNKSDILFANLKDIDVLITDYKLSKEWNETCKKLNCKIDYALTNKGVLNND</sequence>
<keyword evidence="3" id="KW-0804">Transcription</keyword>
<dbReference type="Pfam" id="PF08220">
    <property type="entry name" value="HTH_DeoR"/>
    <property type="match status" value="1"/>
</dbReference>